<dbReference type="Gene3D" id="3.30.559.10">
    <property type="entry name" value="Chloramphenicol acetyltransferase-like domain"/>
    <property type="match status" value="3"/>
</dbReference>
<dbReference type="EMBL" id="JBBPBM010000020">
    <property type="protein sequence ID" value="KAK8550503.1"/>
    <property type="molecule type" value="Genomic_DNA"/>
</dbReference>
<proteinExistence type="inferred from homology"/>
<comment type="similarity">
    <text evidence="1">Belongs to the plant acyltransferase family.</text>
</comment>
<evidence type="ECO:0000256" key="1">
    <source>
        <dbReference type="ARBA" id="ARBA00009861"/>
    </source>
</evidence>
<sequence length="562" mass="63187">MRFVHTLIVPINGRPRLHPPHLSSYVGNVFFTASSISLSRNLQSEPFVDTVKQVHRALQRMDDEYLRSALDYLEAMPDITVGRSEAGTFRCTNAIFLGTNPRFIDLYFSAISTAVMEELKLTVKGWSMICPAQHTPKETHWVSNLDMVMTTFHVPILFFYKPNGSSDFFKPHVLEEALSKVLVPFYPMAGRLGCDENGRFEIICNAEGVLWVEAETTSAINDLGGFTPSPKLRKLVPTVDYSGGTGSYPLFIAQLTTFKCGGVCLGIGVHHTLMDGTATFHFVNSWSEMARGLSQIRVAPLIDRTLLRARVPPTPRFHHVEYDPSPSLITPVSNLKPSTTISVFKITQNQLNNLKTKLFKHENKSKGKYSNYTILTAHIWRCASKARGLLDDQPTKLLMPINGRPKLHPPLPSSYFGNVFFSASSISLSVNLQSEPFEDTVERVHGALQRMNDEYLRSALDYLETLSDITAARREAETFQCPNLNINNWMRLPMHDADFGWGCPIYTGLANIIHEGKIYLVRTPSDDGSLSLIACLEISHMEHFEKHLYDGILSIDKIKARY</sequence>
<evidence type="ECO:0008006" key="4">
    <source>
        <dbReference type="Google" id="ProtNLM"/>
    </source>
</evidence>
<comment type="caution">
    <text evidence="2">The sequence shown here is derived from an EMBL/GenBank/DDBJ whole genome shotgun (WGS) entry which is preliminary data.</text>
</comment>
<dbReference type="InterPro" id="IPR023213">
    <property type="entry name" value="CAT-like_dom_sf"/>
</dbReference>
<reference evidence="2 3" key="1">
    <citation type="journal article" date="2024" name="G3 (Bethesda)">
        <title>Genome assembly of Hibiscus sabdariffa L. provides insights into metabolisms of medicinal natural products.</title>
        <authorList>
            <person name="Kim T."/>
        </authorList>
    </citation>
    <scope>NUCLEOTIDE SEQUENCE [LARGE SCALE GENOMIC DNA]</scope>
    <source>
        <strain evidence="2">TK-2024</strain>
        <tissue evidence="2">Old leaves</tissue>
    </source>
</reference>
<evidence type="ECO:0000313" key="3">
    <source>
        <dbReference type="Proteomes" id="UP001472677"/>
    </source>
</evidence>
<dbReference type="PANTHER" id="PTHR31642:SF188">
    <property type="entry name" value="SHIKIMATE O-HYDROXYCINNAMOYLTRANSFERASE-LIKE"/>
    <property type="match status" value="1"/>
</dbReference>
<dbReference type="Pfam" id="PF02458">
    <property type="entry name" value="Transferase"/>
    <property type="match status" value="2"/>
</dbReference>
<gene>
    <name evidence="2" type="ORF">V6N12_039207</name>
</gene>
<dbReference type="Proteomes" id="UP001472677">
    <property type="component" value="Unassembled WGS sequence"/>
</dbReference>
<dbReference type="InterPro" id="IPR050317">
    <property type="entry name" value="Plant_Fungal_Acyltransferase"/>
</dbReference>
<protein>
    <recommendedName>
        <fullName evidence="4">Shikimate O-hydroxycinnamoyltransferase</fullName>
    </recommendedName>
</protein>
<evidence type="ECO:0000313" key="2">
    <source>
        <dbReference type="EMBL" id="KAK8550503.1"/>
    </source>
</evidence>
<keyword evidence="3" id="KW-1185">Reference proteome</keyword>
<dbReference type="PANTHER" id="PTHR31642">
    <property type="entry name" value="TRICHOTHECENE 3-O-ACETYLTRANSFERASE"/>
    <property type="match status" value="1"/>
</dbReference>
<name>A0ABR2E005_9ROSI</name>
<organism evidence="2 3">
    <name type="scientific">Hibiscus sabdariffa</name>
    <name type="common">roselle</name>
    <dbReference type="NCBI Taxonomy" id="183260"/>
    <lineage>
        <taxon>Eukaryota</taxon>
        <taxon>Viridiplantae</taxon>
        <taxon>Streptophyta</taxon>
        <taxon>Embryophyta</taxon>
        <taxon>Tracheophyta</taxon>
        <taxon>Spermatophyta</taxon>
        <taxon>Magnoliopsida</taxon>
        <taxon>eudicotyledons</taxon>
        <taxon>Gunneridae</taxon>
        <taxon>Pentapetalae</taxon>
        <taxon>rosids</taxon>
        <taxon>malvids</taxon>
        <taxon>Malvales</taxon>
        <taxon>Malvaceae</taxon>
        <taxon>Malvoideae</taxon>
        <taxon>Hibiscus</taxon>
    </lineage>
</organism>
<accession>A0ABR2E005</accession>